<dbReference type="RefSeq" id="XP_033430322.1">
    <property type="nucleotide sequence ID" value="XM_033568327.1"/>
</dbReference>
<accession>A0A5M9MV24</accession>
<dbReference type="Proteomes" id="UP000324241">
    <property type="component" value="Unassembled WGS sequence"/>
</dbReference>
<name>A0A5M9MV24_9EURO</name>
<evidence type="ECO:0000313" key="2">
    <source>
        <dbReference type="Proteomes" id="UP000324241"/>
    </source>
</evidence>
<proteinExistence type="predicted"/>
<reference evidence="1 2" key="1">
    <citation type="submission" date="2019-08" db="EMBL/GenBank/DDBJ databases">
        <title>The genome sequence of a newly discovered highly antifungal drug resistant Aspergillus species, Aspergillus tanneri NIH 1004.</title>
        <authorList>
            <person name="Mounaud S."/>
            <person name="Singh I."/>
            <person name="Joardar V."/>
            <person name="Pakala S."/>
            <person name="Pakala S."/>
            <person name="Venepally P."/>
            <person name="Chung J.K."/>
            <person name="Losada L."/>
            <person name="Nierman W.C."/>
        </authorList>
    </citation>
    <scope>NUCLEOTIDE SEQUENCE [LARGE SCALE GENOMIC DNA]</scope>
    <source>
        <strain evidence="1 2">NIH1004</strain>
    </source>
</reference>
<dbReference type="VEuPathDB" id="FungiDB:EYZ11_003175"/>
<dbReference type="AlphaFoldDB" id="A0A5M9MV24"/>
<sequence>MFGSNLYNLKLWLMTKPRGEGLDVPVEYLVNLNPDTLEEKNVHIQVERRALLRDDDAIVDAFIPTPAGDQSLLIAHSNQKQNDPVCIPMEASYPLDPSIRGEYQIPHPFFTFRLKEHKNGPERLVQWQIHPGPNSLFRYLLVDLGYEGEFTPSISQNLSPEAHVLAIYQHVGLVVWLPADVSEGVLLLPERGQSKNHGQEIIVITSLLAFLYQMRGVKCMQPQRILGCSNSLKLFKKVASMVRKH</sequence>
<protein>
    <submittedName>
        <fullName evidence="1">Uncharacterized protein</fullName>
    </submittedName>
</protein>
<evidence type="ECO:0000313" key="1">
    <source>
        <dbReference type="EMBL" id="KAA8650961.1"/>
    </source>
</evidence>
<comment type="caution">
    <text evidence="1">The sequence shown here is derived from an EMBL/GenBank/DDBJ whole genome shotgun (WGS) entry which is preliminary data.</text>
</comment>
<gene>
    <name evidence="1" type="ORF">ATNIH1004_003652</name>
</gene>
<dbReference type="OrthoDB" id="5212373at2759"/>
<dbReference type="GeneID" id="54326354"/>
<organism evidence="1 2">
    <name type="scientific">Aspergillus tanneri</name>
    <dbReference type="NCBI Taxonomy" id="1220188"/>
    <lineage>
        <taxon>Eukaryota</taxon>
        <taxon>Fungi</taxon>
        <taxon>Dikarya</taxon>
        <taxon>Ascomycota</taxon>
        <taxon>Pezizomycotina</taxon>
        <taxon>Eurotiomycetes</taxon>
        <taxon>Eurotiomycetidae</taxon>
        <taxon>Eurotiales</taxon>
        <taxon>Aspergillaceae</taxon>
        <taxon>Aspergillus</taxon>
        <taxon>Aspergillus subgen. Circumdati</taxon>
    </lineage>
</organism>
<dbReference type="EMBL" id="QUQM01000001">
    <property type="protein sequence ID" value="KAA8650961.1"/>
    <property type="molecule type" value="Genomic_DNA"/>
</dbReference>